<evidence type="ECO:0000313" key="2">
    <source>
        <dbReference type="EMBL" id="MFC7016040.1"/>
    </source>
</evidence>
<keyword evidence="1" id="KW-0472">Membrane</keyword>
<organism evidence="2 3">
    <name type="scientific">Streptomyces viridiviolaceus</name>
    <dbReference type="NCBI Taxonomy" id="68282"/>
    <lineage>
        <taxon>Bacteria</taxon>
        <taxon>Bacillati</taxon>
        <taxon>Actinomycetota</taxon>
        <taxon>Actinomycetes</taxon>
        <taxon>Kitasatosporales</taxon>
        <taxon>Streptomycetaceae</taxon>
        <taxon>Streptomyces</taxon>
    </lineage>
</organism>
<reference evidence="3" key="1">
    <citation type="journal article" date="2019" name="Int. J. Syst. Evol. Microbiol.">
        <title>The Global Catalogue of Microorganisms (GCM) 10K type strain sequencing project: providing services to taxonomists for standard genome sequencing and annotation.</title>
        <authorList>
            <consortium name="The Broad Institute Genomics Platform"/>
            <consortium name="The Broad Institute Genome Sequencing Center for Infectious Disease"/>
            <person name="Wu L."/>
            <person name="Ma J."/>
        </authorList>
    </citation>
    <scope>NUCLEOTIDE SEQUENCE [LARGE SCALE GENOMIC DNA]</scope>
    <source>
        <strain evidence="3">JCM 4855</strain>
    </source>
</reference>
<gene>
    <name evidence="2" type="ORF">ACFQMH_30960</name>
</gene>
<protein>
    <recommendedName>
        <fullName evidence="4">Secreted protein</fullName>
    </recommendedName>
</protein>
<keyword evidence="3" id="KW-1185">Reference proteome</keyword>
<evidence type="ECO:0000256" key="1">
    <source>
        <dbReference type="SAM" id="Phobius"/>
    </source>
</evidence>
<feature type="transmembrane region" description="Helical" evidence="1">
    <location>
        <begin position="15"/>
        <end position="41"/>
    </location>
</feature>
<dbReference type="EMBL" id="JBHSYM010000073">
    <property type="protein sequence ID" value="MFC7016040.1"/>
    <property type="molecule type" value="Genomic_DNA"/>
</dbReference>
<sequence>MVGQAPAGGGGQEGAAIYALVVNVLVGLVTSLIGGAFVWLWERGKRRRTLWRTARFFGMVPGESCLIVIGNKHHVPGVATHKEIRALIEVATLASHVGCDVVTESSDDFRGSNETKTEFCIGGPMGDANVRTGGHLRAHVPGVTILPYGTGPDSVAFVIGGRRYGFDRGNVEYAVVAKFRPPESTRPVFLVCGHTSLTNQAAIHFLKRNHREVAASLGTVDRFCVVIKVSDIATYGFQRASFERDVTEEAFAAH</sequence>
<accession>A0ABW2EBG1</accession>
<evidence type="ECO:0008006" key="4">
    <source>
        <dbReference type="Google" id="ProtNLM"/>
    </source>
</evidence>
<dbReference type="Proteomes" id="UP001596409">
    <property type="component" value="Unassembled WGS sequence"/>
</dbReference>
<evidence type="ECO:0000313" key="3">
    <source>
        <dbReference type="Proteomes" id="UP001596409"/>
    </source>
</evidence>
<keyword evidence="1" id="KW-0812">Transmembrane</keyword>
<name>A0ABW2EBG1_9ACTN</name>
<proteinExistence type="predicted"/>
<dbReference type="RefSeq" id="WP_229881578.1">
    <property type="nucleotide sequence ID" value="NZ_BMWA01000030.1"/>
</dbReference>
<keyword evidence="1" id="KW-1133">Transmembrane helix</keyword>
<comment type="caution">
    <text evidence="2">The sequence shown here is derived from an EMBL/GenBank/DDBJ whole genome shotgun (WGS) entry which is preliminary data.</text>
</comment>